<reference evidence="1 2" key="1">
    <citation type="submission" date="2018-08" db="EMBL/GenBank/DDBJ databases">
        <title>Whole Genome Sequence of the Moderate Halophilic Marine Bacterium Marinobacter litoralis Sw-45.</title>
        <authorList>
            <person name="Musa H."/>
        </authorList>
    </citation>
    <scope>NUCLEOTIDE SEQUENCE [LARGE SCALE GENOMIC DNA]</scope>
    <source>
        <strain evidence="1 2">Sw-45</strain>
    </source>
</reference>
<proteinExistence type="predicted"/>
<keyword evidence="2" id="KW-1185">Reference proteome</keyword>
<dbReference type="EMBL" id="QMDL01000006">
    <property type="protein sequence ID" value="RMJ01609.1"/>
    <property type="molecule type" value="Genomic_DNA"/>
</dbReference>
<evidence type="ECO:0000313" key="1">
    <source>
        <dbReference type="EMBL" id="RMJ01609.1"/>
    </source>
</evidence>
<dbReference type="AlphaFoldDB" id="A0A3M2R8U4"/>
<evidence type="ECO:0000313" key="2">
    <source>
        <dbReference type="Proteomes" id="UP000265903"/>
    </source>
</evidence>
<gene>
    <name evidence="1" type="ORF">DOQ08_03191</name>
</gene>
<dbReference type="Proteomes" id="UP000265903">
    <property type="component" value="Unassembled WGS sequence"/>
</dbReference>
<sequence length="32" mass="3339">MAVPGINQLAGGMAMRGEVQAHATRSRVWVGS</sequence>
<organism evidence="1 2">
    <name type="scientific">Marinobacter litoralis</name>
    <dbReference type="NCBI Taxonomy" id="187981"/>
    <lineage>
        <taxon>Bacteria</taxon>
        <taxon>Pseudomonadati</taxon>
        <taxon>Pseudomonadota</taxon>
        <taxon>Gammaproteobacteria</taxon>
        <taxon>Pseudomonadales</taxon>
        <taxon>Marinobacteraceae</taxon>
        <taxon>Marinobacter</taxon>
    </lineage>
</organism>
<name>A0A3M2R8U4_9GAMM</name>
<comment type="caution">
    <text evidence="1">The sequence shown here is derived from an EMBL/GenBank/DDBJ whole genome shotgun (WGS) entry which is preliminary data.</text>
</comment>
<accession>A0A3M2R8U4</accession>
<protein>
    <submittedName>
        <fullName evidence="1">Uncharacterized protein</fullName>
    </submittedName>
</protein>